<organism evidence="1 2">
    <name type="scientific">Genlisea aurea</name>
    <dbReference type="NCBI Taxonomy" id="192259"/>
    <lineage>
        <taxon>Eukaryota</taxon>
        <taxon>Viridiplantae</taxon>
        <taxon>Streptophyta</taxon>
        <taxon>Embryophyta</taxon>
        <taxon>Tracheophyta</taxon>
        <taxon>Spermatophyta</taxon>
        <taxon>Magnoliopsida</taxon>
        <taxon>eudicotyledons</taxon>
        <taxon>Gunneridae</taxon>
        <taxon>Pentapetalae</taxon>
        <taxon>asterids</taxon>
        <taxon>lamiids</taxon>
        <taxon>Lamiales</taxon>
        <taxon>Lentibulariaceae</taxon>
        <taxon>Genlisea</taxon>
    </lineage>
</organism>
<evidence type="ECO:0008006" key="3">
    <source>
        <dbReference type="Google" id="ProtNLM"/>
    </source>
</evidence>
<dbReference type="PANTHER" id="PTHR35461">
    <property type="entry name" value="BNAANNG14610D PROTEIN"/>
    <property type="match status" value="1"/>
</dbReference>
<accession>S8CJT1</accession>
<protein>
    <recommendedName>
        <fullName evidence="3">OVATE domain-containing protein</fullName>
    </recommendedName>
</protein>
<comment type="caution">
    <text evidence="1">The sequence shown here is derived from an EMBL/GenBank/DDBJ whole genome shotgun (WGS) entry which is preliminary data.</text>
</comment>
<evidence type="ECO:0000313" key="1">
    <source>
        <dbReference type="EMBL" id="EPS67424.1"/>
    </source>
</evidence>
<name>S8CJT1_9LAMI</name>
<evidence type="ECO:0000313" key="2">
    <source>
        <dbReference type="Proteomes" id="UP000015453"/>
    </source>
</evidence>
<dbReference type="AlphaFoldDB" id="S8CJT1"/>
<proteinExistence type="predicted"/>
<reference evidence="1 2" key="1">
    <citation type="journal article" date="2013" name="BMC Genomics">
        <title>The miniature genome of a carnivorous plant Genlisea aurea contains a low number of genes and short non-coding sequences.</title>
        <authorList>
            <person name="Leushkin E.V."/>
            <person name="Sutormin R.A."/>
            <person name="Nabieva E.R."/>
            <person name="Penin A.A."/>
            <person name="Kondrashov A.S."/>
            <person name="Logacheva M.D."/>
        </authorList>
    </citation>
    <scope>NUCLEOTIDE SEQUENCE [LARGE SCALE GENOMIC DNA]</scope>
</reference>
<dbReference type="Proteomes" id="UP000015453">
    <property type="component" value="Unassembled WGS sequence"/>
</dbReference>
<gene>
    <name evidence="1" type="ORF">M569_07353</name>
</gene>
<feature type="non-terminal residue" evidence="1">
    <location>
        <position position="1"/>
    </location>
</feature>
<dbReference type="EMBL" id="AUSU01003119">
    <property type="protein sequence ID" value="EPS67424.1"/>
    <property type="molecule type" value="Genomic_DNA"/>
</dbReference>
<dbReference type="PANTHER" id="PTHR35461:SF1">
    <property type="entry name" value="LOW PROTEIN: ATP-DEPENDENT RNA HELICASE-LIKE PROTEIN"/>
    <property type="match status" value="1"/>
</dbReference>
<dbReference type="OrthoDB" id="1928787at2759"/>
<keyword evidence="2" id="KW-1185">Reference proteome</keyword>
<sequence>SSVAAAEALSKRMKELEMMDVNDMDHVLDVEEALHYYSRLTCPAYQHIVDHFFTDMYLEFHEPPQAPTPSMDLNASSMRKLGPASLHSSMRSLGPIKL</sequence>